<proteinExistence type="inferred from homology"/>
<dbReference type="PANTHER" id="PTHR12821">
    <property type="entry name" value="BYSTIN"/>
    <property type="match status" value="1"/>
</dbReference>
<evidence type="ECO:0000313" key="4">
    <source>
        <dbReference type="Proteomes" id="UP001186944"/>
    </source>
</evidence>
<reference evidence="3" key="1">
    <citation type="submission" date="2019-08" db="EMBL/GenBank/DDBJ databases">
        <title>The improved chromosome-level genome for the pearl oyster Pinctada fucata martensii using PacBio sequencing and Hi-C.</title>
        <authorList>
            <person name="Zheng Z."/>
        </authorList>
    </citation>
    <scope>NUCLEOTIDE SEQUENCE</scope>
    <source>
        <strain evidence="3">ZZ-2019</strain>
        <tissue evidence="3">Adductor muscle</tissue>
    </source>
</reference>
<evidence type="ECO:0000256" key="1">
    <source>
        <dbReference type="ARBA" id="ARBA00007114"/>
    </source>
</evidence>
<sequence>MGKAKKIKVSKNSSETDTYSSLTEQILEDKTVRAPGRTKTRKRNEEDDEYVDEKLSRKILEQARKQQEDLEDEHGLQRSKKPGKKKAVSLGVAGPSRVTEDKSDSEEDEMSEEDDHHYETVEVDEDDEKALQMFMSKEAPVKRTLADIIMEKITEKQTEIHSQMSDNASVQLQQLDDRVVNMYKSISHILQKYRSGKLPKAFKVIPNLRNWEQILYITEPDFWSAAAVYQATRIFASNLNAKMAQRFFNLILLPRIRDDITEYKRLNFHLYMAIRKALFKPAAFFKGVLLPLCEAGNCTLREAIIMSSILSKNSIPMLHSAAAILKIAEMDYNGANSIFLKTLLDKKYALPYRVVDAVVFHFLKFTTDKRELPVLWHQSLLTFIQRYKEDISSEQKEALMELLRAHSHEQITPEVRRELMNSKCRDVETLEAEMAASGSGSIEMT</sequence>
<dbReference type="GO" id="GO:0006364">
    <property type="term" value="P:rRNA processing"/>
    <property type="evidence" value="ECO:0007669"/>
    <property type="project" value="TreeGrafter"/>
</dbReference>
<dbReference type="GO" id="GO:0005730">
    <property type="term" value="C:nucleolus"/>
    <property type="evidence" value="ECO:0007669"/>
    <property type="project" value="TreeGrafter"/>
</dbReference>
<dbReference type="InterPro" id="IPR007955">
    <property type="entry name" value="Bystin"/>
</dbReference>
<dbReference type="AlphaFoldDB" id="A0AA88XU24"/>
<evidence type="ECO:0008006" key="5">
    <source>
        <dbReference type="Google" id="ProtNLM"/>
    </source>
</evidence>
<protein>
    <recommendedName>
        <fullName evidence="5">Bystin</fullName>
    </recommendedName>
</protein>
<accession>A0AA88XU24</accession>
<feature type="compositionally biased region" description="Basic residues" evidence="2">
    <location>
        <begin position="77"/>
        <end position="87"/>
    </location>
</feature>
<dbReference type="Proteomes" id="UP001186944">
    <property type="component" value="Unassembled WGS sequence"/>
</dbReference>
<dbReference type="EMBL" id="VSWD01000011">
    <property type="protein sequence ID" value="KAK3087531.1"/>
    <property type="molecule type" value="Genomic_DNA"/>
</dbReference>
<evidence type="ECO:0000313" key="3">
    <source>
        <dbReference type="EMBL" id="KAK3087531.1"/>
    </source>
</evidence>
<evidence type="ECO:0000256" key="2">
    <source>
        <dbReference type="SAM" id="MobiDB-lite"/>
    </source>
</evidence>
<feature type="compositionally biased region" description="Acidic residues" evidence="2">
    <location>
        <begin position="103"/>
        <end position="113"/>
    </location>
</feature>
<dbReference type="GO" id="GO:0030688">
    <property type="term" value="C:preribosome, small subunit precursor"/>
    <property type="evidence" value="ECO:0007669"/>
    <property type="project" value="TreeGrafter"/>
</dbReference>
<keyword evidence="4" id="KW-1185">Reference proteome</keyword>
<comment type="caution">
    <text evidence="3">The sequence shown here is derived from an EMBL/GenBank/DDBJ whole genome shotgun (WGS) entry which is preliminary data.</text>
</comment>
<name>A0AA88XU24_PINIB</name>
<dbReference type="GO" id="GO:0030515">
    <property type="term" value="F:snoRNA binding"/>
    <property type="evidence" value="ECO:0007669"/>
    <property type="project" value="TreeGrafter"/>
</dbReference>
<comment type="similarity">
    <text evidence="1">Belongs to the bystin family.</text>
</comment>
<feature type="compositionally biased region" description="Basic and acidic residues" evidence="2">
    <location>
        <begin position="52"/>
        <end position="76"/>
    </location>
</feature>
<dbReference type="Pfam" id="PF05291">
    <property type="entry name" value="Bystin"/>
    <property type="match status" value="1"/>
</dbReference>
<organism evidence="3 4">
    <name type="scientific">Pinctada imbricata</name>
    <name type="common">Atlantic pearl-oyster</name>
    <name type="synonym">Pinctada martensii</name>
    <dbReference type="NCBI Taxonomy" id="66713"/>
    <lineage>
        <taxon>Eukaryota</taxon>
        <taxon>Metazoa</taxon>
        <taxon>Spiralia</taxon>
        <taxon>Lophotrochozoa</taxon>
        <taxon>Mollusca</taxon>
        <taxon>Bivalvia</taxon>
        <taxon>Autobranchia</taxon>
        <taxon>Pteriomorphia</taxon>
        <taxon>Pterioida</taxon>
        <taxon>Pterioidea</taxon>
        <taxon>Pteriidae</taxon>
        <taxon>Pinctada</taxon>
    </lineage>
</organism>
<feature type="region of interest" description="Disordered" evidence="2">
    <location>
        <begin position="1"/>
        <end position="122"/>
    </location>
</feature>
<gene>
    <name evidence="3" type="ORF">FSP39_007140</name>
</gene>
<feature type="compositionally biased region" description="Polar residues" evidence="2">
    <location>
        <begin position="10"/>
        <end position="24"/>
    </location>
</feature>
<dbReference type="PANTHER" id="PTHR12821:SF0">
    <property type="entry name" value="BYSTIN"/>
    <property type="match status" value="1"/>
</dbReference>
<dbReference type="GO" id="GO:0005737">
    <property type="term" value="C:cytoplasm"/>
    <property type="evidence" value="ECO:0007669"/>
    <property type="project" value="TreeGrafter"/>
</dbReference>